<name>A0A443S1U6_9ACAR</name>
<dbReference type="Proteomes" id="UP000288716">
    <property type="component" value="Unassembled WGS sequence"/>
</dbReference>
<protein>
    <submittedName>
        <fullName evidence="4">Protein furry-like protein</fullName>
    </submittedName>
</protein>
<feature type="domain" description="Cell morphogenesis central region" evidence="3">
    <location>
        <begin position="54"/>
        <end position="113"/>
    </location>
</feature>
<gene>
    <name evidence="4" type="ORF">B4U80_03476</name>
</gene>
<dbReference type="EMBL" id="NCKV01012106">
    <property type="protein sequence ID" value="RWS21464.1"/>
    <property type="molecule type" value="Genomic_DNA"/>
</dbReference>
<dbReference type="GO" id="GO:0005938">
    <property type="term" value="C:cell cortex"/>
    <property type="evidence" value="ECO:0007669"/>
    <property type="project" value="TreeGrafter"/>
</dbReference>
<evidence type="ECO:0000313" key="5">
    <source>
        <dbReference type="Proteomes" id="UP000288716"/>
    </source>
</evidence>
<keyword evidence="5" id="KW-1185">Reference proteome</keyword>
<dbReference type="GO" id="GO:0030427">
    <property type="term" value="C:site of polarized growth"/>
    <property type="evidence" value="ECO:0007669"/>
    <property type="project" value="TreeGrafter"/>
</dbReference>
<reference evidence="4 5" key="1">
    <citation type="journal article" date="2018" name="Gigascience">
        <title>Genomes of trombidid mites reveal novel predicted allergens and laterally-transferred genes associated with secondary metabolism.</title>
        <authorList>
            <person name="Dong X."/>
            <person name="Chaisiri K."/>
            <person name="Xia D."/>
            <person name="Armstrong S.D."/>
            <person name="Fang Y."/>
            <person name="Donnelly M.J."/>
            <person name="Kadowaki T."/>
            <person name="McGarry J.W."/>
            <person name="Darby A.C."/>
            <person name="Makepeace B.L."/>
        </authorList>
    </citation>
    <scope>NUCLEOTIDE SEQUENCE [LARGE SCALE GENOMIC DNA]</scope>
    <source>
        <strain evidence="4">UoL-UT</strain>
    </source>
</reference>
<dbReference type="OrthoDB" id="6287725at2759"/>
<evidence type="ECO:0000259" key="2">
    <source>
        <dbReference type="Pfam" id="PF14225"/>
    </source>
</evidence>
<dbReference type="InterPro" id="IPR025481">
    <property type="entry name" value="Cell_Morphogen_C"/>
</dbReference>
<dbReference type="VEuPathDB" id="VectorBase:LDEU010576"/>
<dbReference type="Pfam" id="PF14225">
    <property type="entry name" value="MOR2-PAG1_C"/>
    <property type="match status" value="1"/>
</dbReference>
<comment type="caution">
    <text evidence="4">The sequence shown here is derived from an EMBL/GenBank/DDBJ whole genome shotgun (WGS) entry which is preliminary data.</text>
</comment>
<dbReference type="PANTHER" id="PTHR12295:SF30">
    <property type="entry name" value="PROTEIN FURRY"/>
    <property type="match status" value="1"/>
</dbReference>
<feature type="compositionally biased region" description="Polar residues" evidence="1">
    <location>
        <begin position="152"/>
        <end position="180"/>
    </location>
</feature>
<feature type="region of interest" description="Disordered" evidence="1">
    <location>
        <begin position="151"/>
        <end position="188"/>
    </location>
</feature>
<dbReference type="GO" id="GO:0000902">
    <property type="term" value="P:cell morphogenesis"/>
    <property type="evidence" value="ECO:0007669"/>
    <property type="project" value="InterPro"/>
</dbReference>
<dbReference type="STRING" id="299467.A0A443S1U6"/>
<feature type="non-terminal residue" evidence="4">
    <location>
        <position position="634"/>
    </location>
</feature>
<proteinExistence type="predicted"/>
<feature type="region of interest" description="Disordered" evidence="1">
    <location>
        <begin position="423"/>
        <end position="467"/>
    </location>
</feature>
<dbReference type="AlphaFoldDB" id="A0A443S1U6"/>
<dbReference type="GO" id="GO:0031175">
    <property type="term" value="P:neuron projection development"/>
    <property type="evidence" value="ECO:0007669"/>
    <property type="project" value="TreeGrafter"/>
</dbReference>
<evidence type="ECO:0000256" key="1">
    <source>
        <dbReference type="SAM" id="MobiDB-lite"/>
    </source>
</evidence>
<evidence type="ECO:0000259" key="3">
    <source>
        <dbReference type="Pfam" id="PF14228"/>
    </source>
</evidence>
<feature type="domain" description="Cell morphogenesis central region" evidence="3">
    <location>
        <begin position="221"/>
        <end position="316"/>
    </location>
</feature>
<feature type="compositionally biased region" description="Low complexity" evidence="1">
    <location>
        <begin position="453"/>
        <end position="462"/>
    </location>
</feature>
<organism evidence="4 5">
    <name type="scientific">Leptotrombidium deliense</name>
    <dbReference type="NCBI Taxonomy" id="299467"/>
    <lineage>
        <taxon>Eukaryota</taxon>
        <taxon>Metazoa</taxon>
        <taxon>Ecdysozoa</taxon>
        <taxon>Arthropoda</taxon>
        <taxon>Chelicerata</taxon>
        <taxon>Arachnida</taxon>
        <taxon>Acari</taxon>
        <taxon>Acariformes</taxon>
        <taxon>Trombidiformes</taxon>
        <taxon>Prostigmata</taxon>
        <taxon>Anystina</taxon>
        <taxon>Parasitengona</taxon>
        <taxon>Trombiculoidea</taxon>
        <taxon>Trombiculidae</taxon>
        <taxon>Leptotrombidium</taxon>
    </lineage>
</organism>
<dbReference type="InterPro" id="IPR039867">
    <property type="entry name" value="Furry/Tao3/Mor2"/>
</dbReference>
<sequence length="634" mass="71995">MEENLLFSSRINENENLKPVTPQPRPLPMPEFGGFYAPLTEYLPDTSQPVVVFHRCNLSLMLLCDIVIDGISIDWTPHIPLMVHIIFLGLDHPKSLVQEHCKQLLLNLFIVLTDFSEYLDVAKIMLNNNTEHFNYGLTTFPVMPRPIPNFTEPPTKSRTIVTRNSSRRSSVEKNPNITHPSMSSNSSKDSSVLVVEEQYNSISEHPECDRVPEEKSVMSLTDLIKSLIDFLALKKGSPLWNYEDITARVWSIRSAEQLAFFLEHVIRILKESFTKGHIEERWAEVSLQLALSCSSRHYAGRSLQIFRAIKMPLNSRMLSDIVSRLVETVAEQGEDMQGYVTELMLTLEAAIESLDSEQRVISEFVRELFKSNLNGRAPGNRKSAPSIPISSDINSSHSTVCSSSFPTTAVTITPRNSCHIRSTSYSGKRYDHSMNENYTARNRSNTDSDMRMNNRSSNSSNLERSRSAQSIKALEEQYLTPEDRTSLLAQFFWIAVAMLESDYEHEFLLALRLLDKVLLKLSFEKNDCQEKVEKIMMQLKWPHFPGIHALLLKGCTSTATYEPTMALLHKLTPLLEFPVVDPSESVNSFPFNVMALLPYMLSNYDNPNSLCINAAENIALWCTEKSKKLDNLAT</sequence>
<dbReference type="PANTHER" id="PTHR12295">
    <property type="entry name" value="FURRY-RELATED"/>
    <property type="match status" value="1"/>
</dbReference>
<dbReference type="Pfam" id="PF14228">
    <property type="entry name" value="MOR2-PAG1_mid"/>
    <property type="match status" value="2"/>
</dbReference>
<accession>A0A443S1U6</accession>
<dbReference type="InterPro" id="IPR029473">
    <property type="entry name" value="MOR2-PAG1_mid"/>
</dbReference>
<feature type="domain" description="Cell morphogenesis protein C-terminal" evidence="2">
    <location>
        <begin position="489"/>
        <end position="633"/>
    </location>
</feature>
<evidence type="ECO:0000313" key="4">
    <source>
        <dbReference type="EMBL" id="RWS21464.1"/>
    </source>
</evidence>